<dbReference type="RefSeq" id="WP_311555313.1">
    <property type="nucleotide sequence ID" value="NZ_JAVREJ010000003.1"/>
</dbReference>
<dbReference type="InterPro" id="IPR023393">
    <property type="entry name" value="START-like_dom_sf"/>
</dbReference>
<keyword evidence="2" id="KW-1185">Reference proteome</keyword>
<dbReference type="EMBL" id="JAVREJ010000003">
    <property type="protein sequence ID" value="MDT0349312.1"/>
    <property type="molecule type" value="Genomic_DNA"/>
</dbReference>
<protein>
    <submittedName>
        <fullName evidence="1">SRPBCC family protein</fullName>
    </submittedName>
</protein>
<comment type="caution">
    <text evidence="1">The sequence shown here is derived from an EMBL/GenBank/DDBJ whole genome shotgun (WGS) entry which is preliminary data.</text>
</comment>
<dbReference type="Proteomes" id="UP001183202">
    <property type="component" value="Unassembled WGS sequence"/>
</dbReference>
<name>A0ABU2N5U5_9PSEU</name>
<evidence type="ECO:0000313" key="1">
    <source>
        <dbReference type="EMBL" id="MDT0349312.1"/>
    </source>
</evidence>
<sequence>MVTVRRATTAGADAVWAVLADGWRLPAWVVGAARVAAVDRTWPVVGAQLRYGIGGWPLVLPGSAEVTACIPGRELALHGRTPFGGVDVRVRVDDAPSGCVLEITEDVVSGPAHLVPARVRAAIIGARNVETLRRLALLAEAGTP</sequence>
<gene>
    <name evidence="1" type="ORF">RM445_07205</name>
</gene>
<organism evidence="1 2">
    <name type="scientific">Pseudonocardia charpentierae</name>
    <dbReference type="NCBI Taxonomy" id="3075545"/>
    <lineage>
        <taxon>Bacteria</taxon>
        <taxon>Bacillati</taxon>
        <taxon>Actinomycetota</taxon>
        <taxon>Actinomycetes</taxon>
        <taxon>Pseudonocardiales</taxon>
        <taxon>Pseudonocardiaceae</taxon>
        <taxon>Pseudonocardia</taxon>
    </lineage>
</organism>
<dbReference type="SUPFAM" id="SSF55961">
    <property type="entry name" value="Bet v1-like"/>
    <property type="match status" value="1"/>
</dbReference>
<evidence type="ECO:0000313" key="2">
    <source>
        <dbReference type="Proteomes" id="UP001183202"/>
    </source>
</evidence>
<dbReference type="CDD" id="cd07812">
    <property type="entry name" value="SRPBCC"/>
    <property type="match status" value="1"/>
</dbReference>
<dbReference type="Gene3D" id="3.30.530.20">
    <property type="match status" value="1"/>
</dbReference>
<proteinExistence type="predicted"/>
<accession>A0ABU2N5U5</accession>
<reference evidence="2" key="1">
    <citation type="submission" date="2023-07" db="EMBL/GenBank/DDBJ databases">
        <title>30 novel species of actinomycetes from the DSMZ collection.</title>
        <authorList>
            <person name="Nouioui I."/>
        </authorList>
    </citation>
    <scope>NUCLEOTIDE SEQUENCE [LARGE SCALE GENOMIC DNA]</scope>
    <source>
        <strain evidence="2">DSM 45834</strain>
    </source>
</reference>